<dbReference type="CDD" id="cd18808">
    <property type="entry name" value="SF1_C_Upf1"/>
    <property type="match status" value="1"/>
</dbReference>
<dbReference type="PANTHER" id="PTHR10887:SF495">
    <property type="entry name" value="HELICASE SENATAXIN ISOFORM X1-RELATED"/>
    <property type="match status" value="1"/>
</dbReference>
<evidence type="ECO:0000313" key="4">
    <source>
        <dbReference type="EMBL" id="GAM34882.1"/>
    </source>
</evidence>
<feature type="domain" description="DNA2/NAM7 helicase helicase" evidence="2">
    <location>
        <begin position="458"/>
        <end position="735"/>
    </location>
</feature>
<dbReference type="GO" id="GO:0004386">
    <property type="term" value="F:helicase activity"/>
    <property type="evidence" value="ECO:0007669"/>
    <property type="project" value="InterPro"/>
</dbReference>
<dbReference type="Pfam" id="PF13087">
    <property type="entry name" value="AAA_12"/>
    <property type="match status" value="1"/>
</dbReference>
<keyword evidence="1" id="KW-0067">ATP-binding</keyword>
<dbReference type="Proteomes" id="UP000053095">
    <property type="component" value="Unassembled WGS sequence"/>
</dbReference>
<name>A0A6V8H0P2_TALPI</name>
<dbReference type="Pfam" id="PF13086">
    <property type="entry name" value="AAA_11"/>
    <property type="match status" value="1"/>
</dbReference>
<gene>
    <name evidence="4" type="ORF">TCE0_015f02759</name>
</gene>
<evidence type="ECO:0000259" key="2">
    <source>
        <dbReference type="Pfam" id="PF13086"/>
    </source>
</evidence>
<dbReference type="InterPro" id="IPR045055">
    <property type="entry name" value="DNA2/NAM7-like"/>
</dbReference>
<sequence>MPCGGPPAPINEDSHAVNAPAAANGEDNVVTEKDEKFDKLIEVASTKKEWYGVKHAARFILEDGSLLPSMDGEHELSVRIQGSLLDPRLQLFVSDIEYPMSLEFRAAHMDRLRSQTETSGQMIILEIRLDFEGYISIGLTTRRPDEIIDKIRGHMITTLSTAQLQLKVFFDDQEKAQDFLSELQRHFQSKGSNFGMKGPRAKCVKTPWYPYCGIRSMDPQVQYGQLVTRKELKQRIEGNQIMRIPASNHFYDLREASIKLVYGAVLEHRISTMHLQRLSGMEHSIFIFSVPGSQVLLGAIKLQALRDSHIPSSITEMAPIVPDGTTCVVSVHNKATSRWHYYEGVATPEVFKLPVTNNLVLLLMPSGRPSSDLNNVLSARHEPTKEFTCKIKFQTHTNNVKAQVNAITTVCSTSFDRWYQVLLNQDYAAIGVRDVFKDLPEDQIARAYDQVHAMKDWNPSQLQAFKLLRDVPGDGFAFIEGIFGCGKTLVQVMLAKILVSLGKHVMIVAPTNAALRAISDSMVKNVGDVEAVRVVYAGSDKIMQFGLDDDERGRAETEELSMFRLVKDLTTLHASRYEVSPEHDLQGHVQKLVAALSERGETIQFEYLPDHYDAVEVYNRFKSTDFTENPPKLGNERNEWEKNKGLFAKALTMLQEKVIANTKVLLCTQQLASSTLIRQNFAAVKSKGIVIIADEDRQSLEPVAWIPVALLRQKAKIQAVLRFGDCQQLPPMAVSATSNLSEFGGQINRSLFDRHLSYHEPGVSLNMQYRMHPLLAQYPNNFTYKGKLLNAPGTENIVVDEIFHERLVDWAKRYYATTYKPDANFSRLLGVKVEGAKVKIDPVTHSHKNERSAMVMAELLDTIFSKAPYPKTSMTIITPYNAQRALYLEYLNVLKQRTGLPLAELPRIKTIDSMQGHESDIVLLDWVNLYGDRLGFLDDNRRINVALSRARASLITFFSYGTSNEIYKPRKRKHKGSLPPMEVTNHWDWLVQRGFDIKVPAKEDGWAGINK</sequence>
<evidence type="ECO:0000259" key="3">
    <source>
        <dbReference type="Pfam" id="PF13087"/>
    </source>
</evidence>
<dbReference type="EMBL" id="DF933811">
    <property type="protein sequence ID" value="GAM34882.1"/>
    <property type="molecule type" value="Genomic_DNA"/>
</dbReference>
<dbReference type="InterPro" id="IPR027417">
    <property type="entry name" value="P-loop_NTPase"/>
</dbReference>
<keyword evidence="1" id="KW-0347">Helicase</keyword>
<keyword evidence="1" id="KW-0378">Hydrolase</keyword>
<keyword evidence="5" id="KW-1185">Reference proteome</keyword>
<evidence type="ECO:0000313" key="5">
    <source>
        <dbReference type="Proteomes" id="UP000053095"/>
    </source>
</evidence>
<dbReference type="InterPro" id="IPR047187">
    <property type="entry name" value="SF1_C_Upf1"/>
</dbReference>
<dbReference type="InterPro" id="IPR041677">
    <property type="entry name" value="DNA2/NAM7_AAA_11"/>
</dbReference>
<evidence type="ECO:0000256" key="1">
    <source>
        <dbReference type="ARBA" id="ARBA00022806"/>
    </source>
</evidence>
<proteinExistence type="predicted"/>
<dbReference type="Gene3D" id="3.40.50.300">
    <property type="entry name" value="P-loop containing nucleotide triphosphate hydrolases"/>
    <property type="match status" value="2"/>
</dbReference>
<dbReference type="InterPro" id="IPR041679">
    <property type="entry name" value="DNA2/NAM7-like_C"/>
</dbReference>
<protein>
    <submittedName>
        <fullName evidence="4">Uncharacterized protein</fullName>
    </submittedName>
</protein>
<accession>A0A6V8H0P2</accession>
<dbReference type="AlphaFoldDB" id="A0A6V8H0P2"/>
<dbReference type="PANTHER" id="PTHR10887">
    <property type="entry name" value="DNA2/NAM7 HELICASE FAMILY"/>
    <property type="match status" value="1"/>
</dbReference>
<organism evidence="4 5">
    <name type="scientific">Talaromyces pinophilus</name>
    <name type="common">Penicillium pinophilum</name>
    <dbReference type="NCBI Taxonomy" id="128442"/>
    <lineage>
        <taxon>Eukaryota</taxon>
        <taxon>Fungi</taxon>
        <taxon>Dikarya</taxon>
        <taxon>Ascomycota</taxon>
        <taxon>Pezizomycotina</taxon>
        <taxon>Eurotiomycetes</taxon>
        <taxon>Eurotiomycetidae</taxon>
        <taxon>Eurotiales</taxon>
        <taxon>Trichocomaceae</taxon>
        <taxon>Talaromyces</taxon>
        <taxon>Talaromyces sect. Talaromyces</taxon>
    </lineage>
</organism>
<reference evidence="5" key="1">
    <citation type="journal article" date="2015" name="Genome Announc.">
        <title>Draft genome sequence of Talaromyces cellulolyticus strain Y-94, a source of lignocellulosic biomass-degrading enzymes.</title>
        <authorList>
            <person name="Fujii T."/>
            <person name="Koike H."/>
            <person name="Sawayama S."/>
            <person name="Yano S."/>
            <person name="Inoue H."/>
        </authorList>
    </citation>
    <scope>NUCLEOTIDE SEQUENCE [LARGE SCALE GENOMIC DNA]</scope>
    <source>
        <strain evidence="5">Y-94</strain>
    </source>
</reference>
<dbReference type="SUPFAM" id="SSF52540">
    <property type="entry name" value="P-loop containing nucleoside triphosphate hydrolases"/>
    <property type="match status" value="1"/>
</dbReference>
<feature type="domain" description="DNA2/NAM7 helicase-like C-terminal" evidence="3">
    <location>
        <begin position="748"/>
        <end position="955"/>
    </location>
</feature>
<comment type="caution">
    <text evidence="4">The sequence shown here is derived from an EMBL/GenBank/DDBJ whole genome shotgun (WGS) entry which is preliminary data.</text>
</comment>
<keyword evidence="1" id="KW-0547">Nucleotide-binding</keyword>